<feature type="short sequence motif" description="HXTX 2" evidence="2">
    <location>
        <begin position="121"/>
        <end position="124"/>
    </location>
</feature>
<gene>
    <name evidence="3" type="primary">thpR</name>
    <name evidence="3" type="ORF">H9701_08030</name>
</gene>
<evidence type="ECO:0000256" key="1">
    <source>
        <dbReference type="ARBA" id="ARBA00022801"/>
    </source>
</evidence>
<reference evidence="3" key="2">
    <citation type="submission" date="2021-04" db="EMBL/GenBank/DDBJ databases">
        <authorList>
            <person name="Gilroy R."/>
        </authorList>
    </citation>
    <scope>NUCLEOTIDE SEQUENCE</scope>
    <source>
        <strain evidence="3">CHK186-1790</strain>
    </source>
</reference>
<accession>A0A9D2NZW4</accession>
<feature type="active site" description="Proton acceptor" evidence="2">
    <location>
        <position position="121"/>
    </location>
</feature>
<dbReference type="PANTHER" id="PTHR35561">
    <property type="entry name" value="RNA 2',3'-CYCLIC PHOSPHODIESTERASE"/>
    <property type="match status" value="1"/>
</dbReference>
<dbReference type="AlphaFoldDB" id="A0A9D2NZW4"/>
<name>A0A9D2NZW4_9FIRM</name>
<proteinExistence type="inferred from homology"/>
<feature type="short sequence motif" description="HXTX 1" evidence="2">
    <location>
        <begin position="40"/>
        <end position="43"/>
    </location>
</feature>
<dbReference type="NCBIfam" id="TIGR02258">
    <property type="entry name" value="2_5_ligase"/>
    <property type="match status" value="1"/>
</dbReference>
<dbReference type="EC" id="3.1.4.58" evidence="2"/>
<comment type="similarity">
    <text evidence="2">Belongs to the 2H phosphoesterase superfamily. ThpR family.</text>
</comment>
<organism evidence="3 4">
    <name type="scientific">Candidatus Intestinimonas pullistercoris</name>
    <dbReference type="NCBI Taxonomy" id="2838623"/>
    <lineage>
        <taxon>Bacteria</taxon>
        <taxon>Bacillati</taxon>
        <taxon>Bacillota</taxon>
        <taxon>Clostridia</taxon>
        <taxon>Eubacteriales</taxon>
        <taxon>Intestinimonas</taxon>
    </lineage>
</organism>
<dbReference type="Pfam" id="PF13563">
    <property type="entry name" value="2_5_RNA_ligase2"/>
    <property type="match status" value="1"/>
</dbReference>
<evidence type="ECO:0000313" key="4">
    <source>
        <dbReference type="Proteomes" id="UP000823882"/>
    </source>
</evidence>
<sequence>MRLFIAVDLPEPWKDALDQAARRLAAGSRQGTFTRRENFHLTLAFLGELPGPEAAVRALEQVRVPGFSLTTAPPGRFPGGRGTLWWVGLEPAPGLLAAREALVRALDGQGLWMDPKPFLPHLTLGRQVRLREDFDAAAWEAALPRLTCRVDRLTLMRSQRIQGRLTYGPLYRRRLGKP</sequence>
<comment type="function">
    <text evidence="2">Hydrolyzes RNA 2',3'-cyclic phosphodiester to an RNA 2'-phosphomonoester.</text>
</comment>
<evidence type="ECO:0000313" key="3">
    <source>
        <dbReference type="EMBL" id="HJC41485.1"/>
    </source>
</evidence>
<dbReference type="EMBL" id="DWWJ01000145">
    <property type="protein sequence ID" value="HJC41485.1"/>
    <property type="molecule type" value="Genomic_DNA"/>
</dbReference>
<dbReference type="GO" id="GO:0008664">
    <property type="term" value="F:RNA 2',3'-cyclic 3'-phosphodiesterase activity"/>
    <property type="evidence" value="ECO:0007669"/>
    <property type="project" value="UniProtKB-EC"/>
</dbReference>
<dbReference type="SUPFAM" id="SSF55144">
    <property type="entry name" value="LigT-like"/>
    <property type="match status" value="1"/>
</dbReference>
<dbReference type="InterPro" id="IPR004175">
    <property type="entry name" value="RNA_CPDase"/>
</dbReference>
<dbReference type="Gene3D" id="3.90.1140.10">
    <property type="entry name" value="Cyclic phosphodiesterase"/>
    <property type="match status" value="1"/>
</dbReference>
<dbReference type="PANTHER" id="PTHR35561:SF1">
    <property type="entry name" value="RNA 2',3'-CYCLIC PHOSPHODIESTERASE"/>
    <property type="match status" value="1"/>
</dbReference>
<keyword evidence="1 2" id="KW-0378">Hydrolase</keyword>
<comment type="catalytic activity">
    <reaction evidence="2">
        <text>a 3'-end 2',3'-cyclophospho-ribonucleotide-RNA + H2O = a 3'-end 2'-phospho-ribonucleotide-RNA + H(+)</text>
        <dbReference type="Rhea" id="RHEA:11828"/>
        <dbReference type="Rhea" id="RHEA-COMP:10464"/>
        <dbReference type="Rhea" id="RHEA-COMP:17353"/>
        <dbReference type="ChEBI" id="CHEBI:15377"/>
        <dbReference type="ChEBI" id="CHEBI:15378"/>
        <dbReference type="ChEBI" id="CHEBI:83064"/>
        <dbReference type="ChEBI" id="CHEBI:173113"/>
        <dbReference type="EC" id="3.1.4.58"/>
    </reaction>
</comment>
<dbReference type="HAMAP" id="MF_01940">
    <property type="entry name" value="RNA_CPDase"/>
    <property type="match status" value="1"/>
</dbReference>
<feature type="active site" description="Proton donor" evidence="2">
    <location>
        <position position="40"/>
    </location>
</feature>
<dbReference type="Proteomes" id="UP000823882">
    <property type="component" value="Unassembled WGS sequence"/>
</dbReference>
<dbReference type="GO" id="GO:0004113">
    <property type="term" value="F:2',3'-cyclic-nucleotide 3'-phosphodiesterase activity"/>
    <property type="evidence" value="ECO:0007669"/>
    <property type="project" value="InterPro"/>
</dbReference>
<protein>
    <recommendedName>
        <fullName evidence="2">RNA 2',3'-cyclic phosphodiesterase</fullName>
        <shortName evidence="2">RNA 2',3'-CPDase</shortName>
        <ecNumber evidence="2">3.1.4.58</ecNumber>
    </recommendedName>
</protein>
<comment type="caution">
    <text evidence="3">The sequence shown here is derived from an EMBL/GenBank/DDBJ whole genome shotgun (WGS) entry which is preliminary data.</text>
</comment>
<evidence type="ECO:0000256" key="2">
    <source>
        <dbReference type="HAMAP-Rule" id="MF_01940"/>
    </source>
</evidence>
<dbReference type="InterPro" id="IPR009097">
    <property type="entry name" value="Cyclic_Pdiesterase"/>
</dbReference>
<reference evidence="3" key="1">
    <citation type="journal article" date="2021" name="PeerJ">
        <title>Extensive microbial diversity within the chicken gut microbiome revealed by metagenomics and culture.</title>
        <authorList>
            <person name="Gilroy R."/>
            <person name="Ravi A."/>
            <person name="Getino M."/>
            <person name="Pursley I."/>
            <person name="Horton D.L."/>
            <person name="Alikhan N.F."/>
            <person name="Baker D."/>
            <person name="Gharbi K."/>
            <person name="Hall N."/>
            <person name="Watson M."/>
            <person name="Adriaenssens E.M."/>
            <person name="Foster-Nyarko E."/>
            <person name="Jarju S."/>
            <person name="Secka A."/>
            <person name="Antonio M."/>
            <person name="Oren A."/>
            <person name="Chaudhuri R.R."/>
            <person name="La Ragione R."/>
            <person name="Hildebrand F."/>
            <person name="Pallen M.J."/>
        </authorList>
    </citation>
    <scope>NUCLEOTIDE SEQUENCE</scope>
    <source>
        <strain evidence="3">CHK186-1790</strain>
    </source>
</reference>